<dbReference type="EMBL" id="CM029039">
    <property type="protein sequence ID" value="KAG2646292.1"/>
    <property type="molecule type" value="Genomic_DNA"/>
</dbReference>
<protein>
    <submittedName>
        <fullName evidence="2">Uncharacterized protein</fullName>
    </submittedName>
</protein>
<name>A0A8T0WCF8_PANVG</name>
<evidence type="ECO:0000313" key="3">
    <source>
        <dbReference type="Proteomes" id="UP000823388"/>
    </source>
</evidence>
<sequence>MLCFGSTPRSPSALLVPGPSCRSKRQQLRGRRARLADSGPQRLVASTGRRPRQSCRCRAGPPSRDPMRGRWCPVDRCPWMRRGPASSAAWPVHECIADSRWRWSPPHRFLFPARFGAGLAWTRAPRLNQAMEELVALGPSSPGLAHLLATNWSGASPESAELRADATGLPWNNRWGMAVVICRRDVQSVLELWQHV</sequence>
<gene>
    <name evidence="2" type="ORF">PVAP13_2KG499705</name>
</gene>
<dbReference type="Proteomes" id="UP000823388">
    <property type="component" value="Chromosome 2K"/>
</dbReference>
<evidence type="ECO:0000313" key="2">
    <source>
        <dbReference type="EMBL" id="KAG2646292.1"/>
    </source>
</evidence>
<keyword evidence="3" id="KW-1185">Reference proteome</keyword>
<proteinExistence type="predicted"/>
<reference evidence="2" key="1">
    <citation type="submission" date="2020-05" db="EMBL/GenBank/DDBJ databases">
        <title>WGS assembly of Panicum virgatum.</title>
        <authorList>
            <person name="Lovell J.T."/>
            <person name="Jenkins J."/>
            <person name="Shu S."/>
            <person name="Juenger T.E."/>
            <person name="Schmutz J."/>
        </authorList>
    </citation>
    <scope>NUCLEOTIDE SEQUENCE</scope>
    <source>
        <strain evidence="2">AP13</strain>
    </source>
</reference>
<feature type="region of interest" description="Disordered" evidence="1">
    <location>
        <begin position="1"/>
        <end position="64"/>
    </location>
</feature>
<feature type="compositionally biased region" description="Basic residues" evidence="1">
    <location>
        <begin position="22"/>
        <end position="33"/>
    </location>
</feature>
<organism evidence="2 3">
    <name type="scientific">Panicum virgatum</name>
    <name type="common">Blackwell switchgrass</name>
    <dbReference type="NCBI Taxonomy" id="38727"/>
    <lineage>
        <taxon>Eukaryota</taxon>
        <taxon>Viridiplantae</taxon>
        <taxon>Streptophyta</taxon>
        <taxon>Embryophyta</taxon>
        <taxon>Tracheophyta</taxon>
        <taxon>Spermatophyta</taxon>
        <taxon>Magnoliopsida</taxon>
        <taxon>Liliopsida</taxon>
        <taxon>Poales</taxon>
        <taxon>Poaceae</taxon>
        <taxon>PACMAD clade</taxon>
        <taxon>Panicoideae</taxon>
        <taxon>Panicodae</taxon>
        <taxon>Paniceae</taxon>
        <taxon>Panicinae</taxon>
        <taxon>Panicum</taxon>
        <taxon>Panicum sect. Hiantes</taxon>
    </lineage>
</organism>
<evidence type="ECO:0000256" key="1">
    <source>
        <dbReference type="SAM" id="MobiDB-lite"/>
    </source>
</evidence>
<comment type="caution">
    <text evidence="2">The sequence shown here is derived from an EMBL/GenBank/DDBJ whole genome shotgun (WGS) entry which is preliminary data.</text>
</comment>
<accession>A0A8T0WCF8</accession>
<dbReference type="AlphaFoldDB" id="A0A8T0WCF8"/>